<evidence type="ECO:0000313" key="5">
    <source>
        <dbReference type="Proteomes" id="UP000014977"/>
    </source>
</evidence>
<dbReference type="GO" id="GO:0034338">
    <property type="term" value="F:short-chain carboxylesterase activity"/>
    <property type="evidence" value="ECO:0007669"/>
    <property type="project" value="TreeGrafter"/>
</dbReference>
<dbReference type="InterPro" id="IPR029058">
    <property type="entry name" value="AB_hydrolase_fold"/>
</dbReference>
<keyword evidence="4" id="KW-0378">Hydrolase</keyword>
<dbReference type="SUPFAM" id="SSF53474">
    <property type="entry name" value="alpha/beta-Hydrolases"/>
    <property type="match status" value="1"/>
</dbReference>
<reference evidence="4 5" key="1">
    <citation type="journal article" date="2013" name="Genome Announc.">
        <title>Draft genome sequences for three mercury-methylating, sulfate-reducing bacteria.</title>
        <authorList>
            <person name="Brown S.D."/>
            <person name="Hurt R.A.Jr."/>
            <person name="Gilmour C.C."/>
            <person name="Elias D.A."/>
        </authorList>
    </citation>
    <scope>NUCLEOTIDE SEQUENCE [LARGE SCALE GENOMIC DNA]</scope>
    <source>
        <strain evidence="4 5">DSM 2059</strain>
    </source>
</reference>
<protein>
    <submittedName>
        <fullName evidence="4">Alpha/beta hydrolase fold protein</fullName>
    </submittedName>
</protein>
<evidence type="ECO:0000313" key="4">
    <source>
        <dbReference type="EMBL" id="EPR39665.1"/>
    </source>
</evidence>
<evidence type="ECO:0000259" key="3">
    <source>
        <dbReference type="Pfam" id="PF12697"/>
    </source>
</evidence>
<feature type="active site" description="Charge relay system" evidence="2">
    <location>
        <position position="312"/>
    </location>
</feature>
<organism evidence="4 5">
    <name type="scientific">Desulfococcus multivorans DSM 2059</name>
    <dbReference type="NCBI Taxonomy" id="1121405"/>
    <lineage>
        <taxon>Bacteria</taxon>
        <taxon>Pseudomonadati</taxon>
        <taxon>Thermodesulfobacteriota</taxon>
        <taxon>Desulfobacteria</taxon>
        <taxon>Desulfobacterales</taxon>
        <taxon>Desulfococcaceae</taxon>
        <taxon>Desulfococcus</taxon>
    </lineage>
</organism>
<feature type="domain" description="AB hydrolase-1" evidence="3">
    <location>
        <begin position="81"/>
        <end position="316"/>
    </location>
</feature>
<dbReference type="OrthoDB" id="332676at2"/>
<dbReference type="STRING" id="897.B2D07_19330"/>
<dbReference type="Gene3D" id="3.40.50.1820">
    <property type="entry name" value="alpha/beta hydrolase"/>
    <property type="match status" value="1"/>
</dbReference>
<comment type="caution">
    <text evidence="4">The sequence shown here is derived from an EMBL/GenBank/DDBJ whole genome shotgun (WGS) entry which is preliminary data.</text>
</comment>
<dbReference type="InterPro" id="IPR012020">
    <property type="entry name" value="ABHD4"/>
</dbReference>
<dbReference type="GO" id="GO:0047372">
    <property type="term" value="F:monoacylglycerol lipase activity"/>
    <property type="evidence" value="ECO:0007669"/>
    <property type="project" value="TreeGrafter"/>
</dbReference>
<dbReference type="InterPro" id="IPR050960">
    <property type="entry name" value="AB_hydrolase_4_sf"/>
</dbReference>
<dbReference type="eggNOG" id="COG0429">
    <property type="taxonomic scope" value="Bacteria"/>
</dbReference>
<accession>S7TSI8</accession>
<sequence>MSATLSAWTRRSRETGFTPHVLMKNAHIQSIAAGIKLRRLWIRHRARHFLARSRTIILDCGNDVRLQGTHTPQTDGSRGMVILIHGWEGSSESTYMISSAARLYDRGFDIFRLNLRDHGPTHHLNPGLFHSCRIEEVIGAVKAVQERFFCRRLFVGGFSLGGNFALRIAAGAAEANMSIDRVVAVSPVLNPLRTMAVLENGLRIYHDYFMKKWRRSLEIKRRCFPETEGLDNLSRLRTLWEMTAYFAPRHTGFPDARTYLNGYALTGDALRELTVHCHLIASEDDPMIPAKDLHGLPASDRLLIERTRYGGHCGFLQNLSMDSWAVTRMADIFTLSASGQGY</sequence>
<comment type="similarity">
    <text evidence="1">Belongs to the AB hydrolase superfamily. AB hydrolase 4 family.</text>
</comment>
<feature type="active site" description="Charge relay system" evidence="2">
    <location>
        <position position="159"/>
    </location>
</feature>
<dbReference type="Pfam" id="PF12697">
    <property type="entry name" value="Abhydrolase_6"/>
    <property type="match status" value="1"/>
</dbReference>
<keyword evidence="5" id="KW-1185">Reference proteome</keyword>
<dbReference type="InterPro" id="IPR000073">
    <property type="entry name" value="AB_hydrolase_1"/>
</dbReference>
<dbReference type="RefSeq" id="WP_020877270.1">
    <property type="nucleotide sequence ID" value="NZ_ATHJ01000088.1"/>
</dbReference>
<dbReference type="Proteomes" id="UP000014977">
    <property type="component" value="Unassembled WGS sequence"/>
</dbReference>
<name>S7TSI8_DESML</name>
<evidence type="ECO:0000256" key="2">
    <source>
        <dbReference type="PIRSR" id="PIRSR005211-1"/>
    </source>
</evidence>
<gene>
    <name evidence="4" type="ORF">dsmv_2513</name>
</gene>
<dbReference type="PIRSF" id="PIRSF005211">
    <property type="entry name" value="Ab_hydro_YheT"/>
    <property type="match status" value="1"/>
</dbReference>
<dbReference type="EMBL" id="ATHJ01000088">
    <property type="protein sequence ID" value="EPR39665.1"/>
    <property type="molecule type" value="Genomic_DNA"/>
</dbReference>
<proteinExistence type="inferred from homology"/>
<feature type="active site" description="Charge relay system" evidence="2">
    <location>
        <position position="285"/>
    </location>
</feature>
<dbReference type="PANTHER" id="PTHR10794">
    <property type="entry name" value="ABHYDROLASE DOMAIN-CONTAINING PROTEIN"/>
    <property type="match status" value="1"/>
</dbReference>
<dbReference type="PANTHER" id="PTHR10794:SF63">
    <property type="entry name" value="ALPHA_BETA HYDROLASE 1, ISOFORM A"/>
    <property type="match status" value="1"/>
</dbReference>
<dbReference type="AlphaFoldDB" id="S7TSI8"/>
<evidence type="ECO:0000256" key="1">
    <source>
        <dbReference type="ARBA" id="ARBA00010884"/>
    </source>
</evidence>